<evidence type="ECO:0000313" key="2">
    <source>
        <dbReference type="EMBL" id="KIK98187.1"/>
    </source>
</evidence>
<dbReference type="EMBL" id="KN824903">
    <property type="protein sequence ID" value="KIK98187.1"/>
    <property type="molecule type" value="Genomic_DNA"/>
</dbReference>
<dbReference type="AlphaFoldDB" id="A0A0D0DIK7"/>
<evidence type="ECO:0000313" key="3">
    <source>
        <dbReference type="Proteomes" id="UP000054538"/>
    </source>
</evidence>
<feature type="region of interest" description="Disordered" evidence="1">
    <location>
        <begin position="122"/>
        <end position="172"/>
    </location>
</feature>
<dbReference type="OrthoDB" id="2692744at2759"/>
<feature type="compositionally biased region" description="Gly residues" evidence="1">
    <location>
        <begin position="130"/>
        <end position="141"/>
    </location>
</feature>
<feature type="region of interest" description="Disordered" evidence="1">
    <location>
        <begin position="41"/>
        <end position="61"/>
    </location>
</feature>
<keyword evidence="3" id="KW-1185">Reference proteome</keyword>
<protein>
    <submittedName>
        <fullName evidence="2">Uncharacterized protein</fullName>
    </submittedName>
</protein>
<sequence length="229" mass="23844">MSVSDTPAQALMDPSVVPAPAAAPDYHIPVSDQLPSVAASISGQSTVTHTPSSATSQQQPGLDQFDVTTFDATAPSSWEALGNMWQVTYGCTPSQEELMHFVITGTMVAGATNGAFGGVQGGQSQEAGWEGQGPRDGGWRGGRGRRNYVNGRREGNFGHGNYRDGGGSDAMQQSDPTYAISISEDHPNGQADFHDLTSAVSQKGGGAGGRMQRVGDKWVFVRDPASGGV</sequence>
<name>A0A0D0DIK7_9AGAM</name>
<gene>
    <name evidence="2" type="ORF">PAXRUDRAFT_717466</name>
</gene>
<dbReference type="Proteomes" id="UP000054538">
    <property type="component" value="Unassembled WGS sequence"/>
</dbReference>
<dbReference type="InParanoid" id="A0A0D0DIK7"/>
<dbReference type="HOGENOM" id="CLU_1078335_0_0_1"/>
<reference evidence="3" key="2">
    <citation type="submission" date="2015-01" db="EMBL/GenBank/DDBJ databases">
        <title>Evolutionary Origins and Diversification of the Mycorrhizal Mutualists.</title>
        <authorList>
            <consortium name="DOE Joint Genome Institute"/>
            <consortium name="Mycorrhizal Genomics Consortium"/>
            <person name="Kohler A."/>
            <person name="Kuo A."/>
            <person name="Nagy L.G."/>
            <person name="Floudas D."/>
            <person name="Copeland A."/>
            <person name="Barry K.W."/>
            <person name="Cichocki N."/>
            <person name="Veneault-Fourrey C."/>
            <person name="LaButti K."/>
            <person name="Lindquist E.A."/>
            <person name="Lipzen A."/>
            <person name="Lundell T."/>
            <person name="Morin E."/>
            <person name="Murat C."/>
            <person name="Riley R."/>
            <person name="Ohm R."/>
            <person name="Sun H."/>
            <person name="Tunlid A."/>
            <person name="Henrissat B."/>
            <person name="Grigoriev I.V."/>
            <person name="Hibbett D.S."/>
            <person name="Martin F."/>
        </authorList>
    </citation>
    <scope>NUCLEOTIDE SEQUENCE [LARGE SCALE GENOMIC DNA]</scope>
    <source>
        <strain evidence="3">Ve08.2h10</strain>
    </source>
</reference>
<organism evidence="2 3">
    <name type="scientific">Paxillus rubicundulus Ve08.2h10</name>
    <dbReference type="NCBI Taxonomy" id="930991"/>
    <lineage>
        <taxon>Eukaryota</taxon>
        <taxon>Fungi</taxon>
        <taxon>Dikarya</taxon>
        <taxon>Basidiomycota</taxon>
        <taxon>Agaricomycotina</taxon>
        <taxon>Agaricomycetes</taxon>
        <taxon>Agaricomycetidae</taxon>
        <taxon>Boletales</taxon>
        <taxon>Paxilineae</taxon>
        <taxon>Paxillaceae</taxon>
        <taxon>Paxillus</taxon>
    </lineage>
</organism>
<reference evidence="2 3" key="1">
    <citation type="submission" date="2014-04" db="EMBL/GenBank/DDBJ databases">
        <authorList>
            <consortium name="DOE Joint Genome Institute"/>
            <person name="Kuo A."/>
            <person name="Kohler A."/>
            <person name="Jargeat P."/>
            <person name="Nagy L.G."/>
            <person name="Floudas D."/>
            <person name="Copeland A."/>
            <person name="Barry K.W."/>
            <person name="Cichocki N."/>
            <person name="Veneault-Fourrey C."/>
            <person name="LaButti K."/>
            <person name="Lindquist E.A."/>
            <person name="Lipzen A."/>
            <person name="Lundell T."/>
            <person name="Morin E."/>
            <person name="Murat C."/>
            <person name="Sun H."/>
            <person name="Tunlid A."/>
            <person name="Henrissat B."/>
            <person name="Grigoriev I.V."/>
            <person name="Hibbett D.S."/>
            <person name="Martin F."/>
            <person name="Nordberg H.P."/>
            <person name="Cantor M.N."/>
            <person name="Hua S.X."/>
        </authorList>
    </citation>
    <scope>NUCLEOTIDE SEQUENCE [LARGE SCALE GENOMIC DNA]</scope>
    <source>
        <strain evidence="2 3">Ve08.2h10</strain>
    </source>
</reference>
<proteinExistence type="predicted"/>
<accession>A0A0D0DIK7</accession>
<evidence type="ECO:0000256" key="1">
    <source>
        <dbReference type="SAM" id="MobiDB-lite"/>
    </source>
</evidence>